<dbReference type="InterPro" id="IPR001453">
    <property type="entry name" value="MoaB/Mog_dom"/>
</dbReference>
<name>A0ABV4BKD6_9CLOT</name>
<evidence type="ECO:0000259" key="1">
    <source>
        <dbReference type="SMART" id="SM00852"/>
    </source>
</evidence>
<organism evidence="2 3">
    <name type="scientific">Clostridium moutaii</name>
    <dbReference type="NCBI Taxonomy" id="3240932"/>
    <lineage>
        <taxon>Bacteria</taxon>
        <taxon>Bacillati</taxon>
        <taxon>Bacillota</taxon>
        <taxon>Clostridia</taxon>
        <taxon>Eubacteriales</taxon>
        <taxon>Clostridiaceae</taxon>
        <taxon>Clostridium</taxon>
    </lineage>
</organism>
<comment type="caution">
    <text evidence="2">The sequence shown here is derived from an EMBL/GenBank/DDBJ whole genome shotgun (WGS) entry which is preliminary data.</text>
</comment>
<protein>
    <submittedName>
        <fullName evidence="2">Molybdopterin-binding protein</fullName>
    </submittedName>
</protein>
<dbReference type="SUPFAM" id="SSF53218">
    <property type="entry name" value="Molybdenum cofactor biosynthesis proteins"/>
    <property type="match status" value="1"/>
</dbReference>
<feature type="domain" description="MoaB/Mog" evidence="1">
    <location>
        <begin position="6"/>
        <end position="151"/>
    </location>
</feature>
<gene>
    <name evidence="2" type="ORF">AB8U03_03400</name>
</gene>
<dbReference type="EMBL" id="JBGEWD010000002">
    <property type="protein sequence ID" value="MEY7999254.1"/>
    <property type="molecule type" value="Genomic_DNA"/>
</dbReference>
<dbReference type="Gene3D" id="3.40.980.10">
    <property type="entry name" value="MoaB/Mog-like domain"/>
    <property type="match status" value="1"/>
</dbReference>
<evidence type="ECO:0000313" key="3">
    <source>
        <dbReference type="Proteomes" id="UP001564657"/>
    </source>
</evidence>
<keyword evidence="3" id="KW-1185">Reference proteome</keyword>
<reference evidence="2 3" key="1">
    <citation type="submission" date="2024-08" db="EMBL/GenBank/DDBJ databases">
        <title>Clostridium lapicellarii sp. nov., and Clostridium renhuaiense sp. nov., two species isolated from the mud in a fermentation cellar used for producing sauce-flavour Chinese liquors.</title>
        <authorList>
            <person name="Yang F."/>
            <person name="Wang H."/>
            <person name="Chen L.Q."/>
            <person name="Zhou N."/>
            <person name="Lu J.J."/>
            <person name="Pu X.X."/>
            <person name="Wan B."/>
            <person name="Wang L."/>
            <person name="Liu S.J."/>
        </authorList>
    </citation>
    <scope>NUCLEOTIDE SEQUENCE [LARGE SCALE GENOMIC DNA]</scope>
    <source>
        <strain evidence="2 3">MT-5</strain>
    </source>
</reference>
<evidence type="ECO:0000313" key="2">
    <source>
        <dbReference type="EMBL" id="MEY7999254.1"/>
    </source>
</evidence>
<proteinExistence type="predicted"/>
<dbReference type="RefSeq" id="WP_369703142.1">
    <property type="nucleotide sequence ID" value="NZ_JBGEWD010000002.1"/>
</dbReference>
<dbReference type="InterPro" id="IPR036425">
    <property type="entry name" value="MoaB/Mog-like_dom_sf"/>
</dbReference>
<accession>A0ABV4BKD6</accession>
<dbReference type="Proteomes" id="UP001564657">
    <property type="component" value="Unassembled WGS sequence"/>
</dbReference>
<dbReference type="SMART" id="SM00852">
    <property type="entry name" value="MoCF_biosynth"/>
    <property type="match status" value="1"/>
</dbReference>
<dbReference type="Pfam" id="PF00994">
    <property type="entry name" value="MoCF_biosynth"/>
    <property type="match status" value="1"/>
</dbReference>
<sequence>MINSVVIIPTGNEVLNGVVTDTNSSAIMQLILDQYPKCEIMRLKPVSDDEDEIIGQLKKCVDKNIDLVIFIGGSGGGHRYVSTLAKDFTHSAIEKCISEYKYKEIYGKNGHMWSKLVAARQGDTLVVNVPGPYVEAVEAAKACIHCLAENEKDLNIIVDRISSAVLSKYPKN</sequence>